<accession>A0ABD1Y708</accession>
<gene>
    <name evidence="1" type="ORF">R1flu_001707</name>
</gene>
<proteinExistence type="predicted"/>
<reference evidence="1 2" key="1">
    <citation type="submission" date="2024-09" db="EMBL/GenBank/DDBJ databases">
        <title>Chromosome-scale assembly of Riccia fluitans.</title>
        <authorList>
            <person name="Paukszto L."/>
            <person name="Sawicki J."/>
            <person name="Karawczyk K."/>
            <person name="Piernik-Szablinska J."/>
            <person name="Szczecinska M."/>
            <person name="Mazdziarz M."/>
        </authorList>
    </citation>
    <scope>NUCLEOTIDE SEQUENCE [LARGE SCALE GENOMIC DNA]</scope>
    <source>
        <strain evidence="1">Rf_01</strain>
        <tissue evidence="1">Aerial parts of the thallus</tissue>
    </source>
</reference>
<protein>
    <submittedName>
        <fullName evidence="1">Uncharacterized protein</fullName>
    </submittedName>
</protein>
<sequence>MNCLLEGVQNKKNIQEWLVQEVAKALGEKMSMVAIVRELEDMLKMNGIVVPASLAMPLLTEVEHGVEEKIIQLKFLLGLPSTELSSCTRGSLTLSKLAEVAKPEPITSLVSEIEKVLSG</sequence>
<comment type="caution">
    <text evidence="1">The sequence shown here is derived from an EMBL/GenBank/DDBJ whole genome shotgun (WGS) entry which is preliminary data.</text>
</comment>
<dbReference type="AlphaFoldDB" id="A0ABD1Y708"/>
<keyword evidence="2" id="KW-1185">Reference proteome</keyword>
<organism evidence="1 2">
    <name type="scientific">Riccia fluitans</name>
    <dbReference type="NCBI Taxonomy" id="41844"/>
    <lineage>
        <taxon>Eukaryota</taxon>
        <taxon>Viridiplantae</taxon>
        <taxon>Streptophyta</taxon>
        <taxon>Embryophyta</taxon>
        <taxon>Marchantiophyta</taxon>
        <taxon>Marchantiopsida</taxon>
        <taxon>Marchantiidae</taxon>
        <taxon>Marchantiales</taxon>
        <taxon>Ricciaceae</taxon>
        <taxon>Riccia</taxon>
    </lineage>
</organism>
<name>A0ABD1Y708_9MARC</name>
<evidence type="ECO:0000313" key="2">
    <source>
        <dbReference type="Proteomes" id="UP001605036"/>
    </source>
</evidence>
<evidence type="ECO:0000313" key="1">
    <source>
        <dbReference type="EMBL" id="KAL2621502.1"/>
    </source>
</evidence>
<dbReference type="Proteomes" id="UP001605036">
    <property type="component" value="Unassembled WGS sequence"/>
</dbReference>
<dbReference type="EMBL" id="JBHFFA010000006">
    <property type="protein sequence ID" value="KAL2621502.1"/>
    <property type="molecule type" value="Genomic_DNA"/>
</dbReference>